<evidence type="ECO:0000313" key="8">
    <source>
        <dbReference type="EMBL" id="SIT57951.1"/>
    </source>
</evidence>
<dbReference type="AlphaFoldDB" id="A0A1R3VDP8"/>
<proteinExistence type="inferred from homology"/>
<dbReference type="PANTHER" id="PTHR30250">
    <property type="entry name" value="PST FAMILY PREDICTED COLANIC ACID TRANSPORTER"/>
    <property type="match status" value="1"/>
</dbReference>
<feature type="transmembrane region" description="Helical" evidence="7">
    <location>
        <begin position="354"/>
        <end position="376"/>
    </location>
</feature>
<dbReference type="PANTHER" id="PTHR30250:SF10">
    <property type="entry name" value="LIPOPOLYSACCHARIDE BIOSYNTHESIS PROTEIN WZXC"/>
    <property type="match status" value="1"/>
</dbReference>
<feature type="transmembrane region" description="Helical" evidence="7">
    <location>
        <begin position="445"/>
        <end position="465"/>
    </location>
</feature>
<feature type="transmembrane region" description="Helical" evidence="7">
    <location>
        <begin position="291"/>
        <end position="311"/>
    </location>
</feature>
<keyword evidence="6 7" id="KW-0472">Membrane</keyword>
<feature type="transmembrane region" description="Helical" evidence="7">
    <location>
        <begin position="382"/>
        <end position="400"/>
    </location>
</feature>
<feature type="transmembrane region" description="Helical" evidence="7">
    <location>
        <begin position="412"/>
        <end position="433"/>
    </location>
</feature>
<dbReference type="InterPro" id="IPR050833">
    <property type="entry name" value="Poly_Biosynth_Transport"/>
</dbReference>
<protein>
    <submittedName>
        <fullName evidence="8">Putative succinoglycan biosynthesis transport protein</fullName>
    </submittedName>
</protein>
<evidence type="ECO:0000256" key="2">
    <source>
        <dbReference type="ARBA" id="ARBA00007430"/>
    </source>
</evidence>
<dbReference type="Pfam" id="PF13440">
    <property type="entry name" value="Polysacc_synt_3"/>
    <property type="match status" value="1"/>
</dbReference>
<evidence type="ECO:0000256" key="1">
    <source>
        <dbReference type="ARBA" id="ARBA00004651"/>
    </source>
</evidence>
<sequence length="481" mass="51666">MTSIGAKIVSGAAWTAVETWGRQAAMFAVFVVLARHLGPEAFGLAALSMVVPVILAVPVTTGIPEALIQHPKIESLHFDSAFWLLAASGAVISGLIWMSAGLIAAAFGQPILEDLIRWSSVVVVIQALSSVPAAVLKRQLEFRLFALRTLAGTVVGGTLGIVLVIAGFGVWSMIWMHLAKAAVETAVLLVGSSWRPRLTFSYAKVRDLLGFGGPLIVQTFWSFLNEEIPKVLLGTFLGPHAVGVYALARRPLDLLVQVFLSPLMAVTMPTVARIQDQPEKIDRFFDTTVRIAGIAGFPAFIGFAAIAPIAVPFIFGPQWASGVVAVQILMLLGLQRTIDSLCAFTILAMGHSRLILKLNIAYSVVATMLLSVTAQISLEMTMVALVACGLVLLPIFLFYAQRIARIDVLRPLEIFPRLALAALLMFGAVSAWLSSAPEHAAQETLLISAIVLGAAVYCTSLFVLVRSDLFNARDLFLRLRG</sequence>
<dbReference type="EMBL" id="FTPD01000045">
    <property type="protein sequence ID" value="SIT57951.1"/>
    <property type="molecule type" value="Genomic_DNA"/>
</dbReference>
<evidence type="ECO:0000256" key="5">
    <source>
        <dbReference type="ARBA" id="ARBA00022989"/>
    </source>
</evidence>
<evidence type="ECO:0000256" key="4">
    <source>
        <dbReference type="ARBA" id="ARBA00022692"/>
    </source>
</evidence>
<name>A0A1R3VDP8_9HYPH</name>
<keyword evidence="5 7" id="KW-1133">Transmembrane helix</keyword>
<keyword evidence="4 7" id="KW-0812">Transmembrane</keyword>
<feature type="transmembrane region" description="Helical" evidence="7">
    <location>
        <begin position="115"/>
        <end position="136"/>
    </location>
</feature>
<feature type="transmembrane region" description="Helical" evidence="7">
    <location>
        <begin position="41"/>
        <end position="60"/>
    </location>
</feature>
<feature type="transmembrane region" description="Helical" evidence="7">
    <location>
        <begin position="145"/>
        <end position="168"/>
    </location>
</feature>
<gene>
    <name evidence="8" type="primary">wzx</name>
    <name evidence="8" type="ORF">BQ8794_50053</name>
</gene>
<evidence type="ECO:0000256" key="7">
    <source>
        <dbReference type="SAM" id="Phobius"/>
    </source>
</evidence>
<dbReference type="STRING" id="1631249.BQ8794_50053"/>
<evidence type="ECO:0000256" key="3">
    <source>
        <dbReference type="ARBA" id="ARBA00022475"/>
    </source>
</evidence>
<reference evidence="9" key="1">
    <citation type="submission" date="2017-01" db="EMBL/GenBank/DDBJ databases">
        <authorList>
            <person name="Brunel B."/>
        </authorList>
    </citation>
    <scope>NUCLEOTIDE SEQUENCE [LARGE SCALE GENOMIC DNA]</scope>
</reference>
<comment type="subcellular location">
    <subcellularLocation>
        <location evidence="1">Cell membrane</location>
        <topology evidence="1">Multi-pass membrane protein</topology>
    </subcellularLocation>
</comment>
<comment type="similarity">
    <text evidence="2">Belongs to the polysaccharide synthase family.</text>
</comment>
<accession>A0A1R3VDP8</accession>
<feature type="transmembrane region" description="Helical" evidence="7">
    <location>
        <begin position="317"/>
        <end position="334"/>
    </location>
</feature>
<dbReference type="Proteomes" id="UP000188388">
    <property type="component" value="Unassembled WGS sequence"/>
</dbReference>
<evidence type="ECO:0000313" key="9">
    <source>
        <dbReference type="Proteomes" id="UP000188388"/>
    </source>
</evidence>
<dbReference type="RefSeq" id="WP_077381121.1">
    <property type="nucleotide sequence ID" value="NZ_FTPD01000045.1"/>
</dbReference>
<organism evidence="8 9">
    <name type="scientific">Mesorhizobium prunaredense</name>
    <dbReference type="NCBI Taxonomy" id="1631249"/>
    <lineage>
        <taxon>Bacteria</taxon>
        <taxon>Pseudomonadati</taxon>
        <taxon>Pseudomonadota</taxon>
        <taxon>Alphaproteobacteria</taxon>
        <taxon>Hyphomicrobiales</taxon>
        <taxon>Phyllobacteriaceae</taxon>
        <taxon>Mesorhizobium</taxon>
    </lineage>
</organism>
<evidence type="ECO:0000256" key="6">
    <source>
        <dbReference type="ARBA" id="ARBA00023136"/>
    </source>
</evidence>
<dbReference type="GO" id="GO:0005886">
    <property type="term" value="C:plasma membrane"/>
    <property type="evidence" value="ECO:0007669"/>
    <property type="project" value="UniProtKB-SubCell"/>
</dbReference>
<dbReference type="CDD" id="cd13127">
    <property type="entry name" value="MATE_tuaB_like"/>
    <property type="match status" value="1"/>
</dbReference>
<feature type="transmembrane region" description="Helical" evidence="7">
    <location>
        <begin position="81"/>
        <end position="109"/>
    </location>
</feature>
<keyword evidence="9" id="KW-1185">Reference proteome</keyword>
<keyword evidence="3" id="KW-1003">Cell membrane</keyword>